<dbReference type="PANTHER" id="PTHR46652:SF3">
    <property type="entry name" value="LEUCINE-RICH REPEAT-CONTAINING PROTEIN 9"/>
    <property type="match status" value="1"/>
</dbReference>
<dbReference type="SUPFAM" id="SSF52058">
    <property type="entry name" value="L domain-like"/>
    <property type="match status" value="1"/>
</dbReference>
<evidence type="ECO:0000313" key="5">
    <source>
        <dbReference type="WBParaSite" id="ACRNAN_Path_756.g2858.t1"/>
    </source>
</evidence>
<organism evidence="4 5">
    <name type="scientific">Acrobeloides nanus</name>
    <dbReference type="NCBI Taxonomy" id="290746"/>
    <lineage>
        <taxon>Eukaryota</taxon>
        <taxon>Metazoa</taxon>
        <taxon>Ecdysozoa</taxon>
        <taxon>Nematoda</taxon>
        <taxon>Chromadorea</taxon>
        <taxon>Rhabditida</taxon>
        <taxon>Tylenchina</taxon>
        <taxon>Cephalobomorpha</taxon>
        <taxon>Cephaloboidea</taxon>
        <taxon>Cephalobidae</taxon>
        <taxon>Acrobeloides</taxon>
    </lineage>
</organism>
<feature type="compositionally biased region" description="Polar residues" evidence="3">
    <location>
        <begin position="1"/>
        <end position="13"/>
    </location>
</feature>
<sequence>MEGDHSNPNTNDEPISDAEQDQPNQDEHVPQSRNMYDLSSLNDDETNIELVQCRVDHIPDLARFQKLENLLTEIDGLLPVTLTELDLYDNQLTEIKGLDALVNLKVLDLSYNRLRKIEGK</sequence>
<accession>A0A914CCI1</accession>
<keyword evidence="2" id="KW-0677">Repeat</keyword>
<dbReference type="WBParaSite" id="ACRNAN_Path_756.g2858.t1">
    <property type="protein sequence ID" value="ACRNAN_Path_756.g2858.t1"/>
    <property type="gene ID" value="ACRNAN_Path_756.g2858"/>
</dbReference>
<evidence type="ECO:0000313" key="4">
    <source>
        <dbReference type="Proteomes" id="UP000887540"/>
    </source>
</evidence>
<dbReference type="InterPro" id="IPR050836">
    <property type="entry name" value="SDS22/Internalin_LRR"/>
</dbReference>
<evidence type="ECO:0000256" key="3">
    <source>
        <dbReference type="SAM" id="MobiDB-lite"/>
    </source>
</evidence>
<dbReference type="InterPro" id="IPR025875">
    <property type="entry name" value="Leu-rich_rpt_4"/>
</dbReference>
<evidence type="ECO:0000256" key="2">
    <source>
        <dbReference type="ARBA" id="ARBA00022737"/>
    </source>
</evidence>
<proteinExistence type="predicted"/>
<dbReference type="PRINTS" id="PR00019">
    <property type="entry name" value="LEURICHRPT"/>
</dbReference>
<dbReference type="Proteomes" id="UP000887540">
    <property type="component" value="Unplaced"/>
</dbReference>
<evidence type="ECO:0000256" key="1">
    <source>
        <dbReference type="ARBA" id="ARBA00022614"/>
    </source>
</evidence>
<feature type="region of interest" description="Disordered" evidence="3">
    <location>
        <begin position="1"/>
        <end position="41"/>
    </location>
</feature>
<dbReference type="PROSITE" id="PS51450">
    <property type="entry name" value="LRR"/>
    <property type="match status" value="2"/>
</dbReference>
<feature type="compositionally biased region" description="Polar residues" evidence="3">
    <location>
        <begin position="31"/>
        <end position="41"/>
    </location>
</feature>
<keyword evidence="1" id="KW-0433">Leucine-rich repeat</keyword>
<dbReference type="SMART" id="SM00365">
    <property type="entry name" value="LRR_SD22"/>
    <property type="match status" value="2"/>
</dbReference>
<reference evidence="5" key="1">
    <citation type="submission" date="2022-11" db="UniProtKB">
        <authorList>
            <consortium name="WormBaseParasite"/>
        </authorList>
    </citation>
    <scope>IDENTIFICATION</scope>
</reference>
<keyword evidence="4" id="KW-1185">Reference proteome</keyword>
<dbReference type="InterPro" id="IPR032675">
    <property type="entry name" value="LRR_dom_sf"/>
</dbReference>
<dbReference type="Pfam" id="PF12799">
    <property type="entry name" value="LRR_4"/>
    <property type="match status" value="1"/>
</dbReference>
<dbReference type="PANTHER" id="PTHR46652">
    <property type="entry name" value="LEUCINE-RICH REPEAT AND IQ DOMAIN-CONTAINING PROTEIN 1-RELATED"/>
    <property type="match status" value="1"/>
</dbReference>
<protein>
    <submittedName>
        <fullName evidence="5">Uncharacterized protein</fullName>
    </submittedName>
</protein>
<dbReference type="InterPro" id="IPR001611">
    <property type="entry name" value="Leu-rich_rpt"/>
</dbReference>
<dbReference type="Gene3D" id="3.80.10.10">
    <property type="entry name" value="Ribonuclease Inhibitor"/>
    <property type="match status" value="1"/>
</dbReference>
<name>A0A914CCI1_9BILA</name>
<dbReference type="AlphaFoldDB" id="A0A914CCI1"/>